<evidence type="ECO:0000256" key="1">
    <source>
        <dbReference type="ARBA" id="ARBA00010490"/>
    </source>
</evidence>
<dbReference type="Gene3D" id="1.10.8.140">
    <property type="entry name" value="PDCD5-like"/>
    <property type="match status" value="1"/>
</dbReference>
<evidence type="ECO:0000313" key="3">
    <source>
        <dbReference type="EMBL" id="NDV40130.1"/>
    </source>
</evidence>
<protein>
    <submittedName>
        <fullName evidence="3">Uncharacterized protein</fullName>
    </submittedName>
</protein>
<dbReference type="Pfam" id="PF01984">
    <property type="entry name" value="dsDNA_bind"/>
    <property type="match status" value="1"/>
</dbReference>
<feature type="compositionally biased region" description="Acidic residues" evidence="2">
    <location>
        <begin position="57"/>
        <end position="69"/>
    </location>
</feature>
<feature type="compositionally biased region" description="Basic and acidic residues" evidence="2">
    <location>
        <begin position="40"/>
        <end position="56"/>
    </location>
</feature>
<organism evidence="3">
    <name type="scientific">Arcella intermedia</name>
    <dbReference type="NCBI Taxonomy" id="1963864"/>
    <lineage>
        <taxon>Eukaryota</taxon>
        <taxon>Amoebozoa</taxon>
        <taxon>Tubulinea</taxon>
        <taxon>Elardia</taxon>
        <taxon>Arcellinida</taxon>
        <taxon>Sphaerothecina</taxon>
        <taxon>Arcellidae</taxon>
        <taxon>Arcella</taxon>
    </lineage>
</organism>
<proteinExistence type="inferred from homology"/>
<sequence length="75" mass="8785">MVRPDRADQIERSIIARYQAGQIKQQIQEDQIINYLEQANDQKHKPTVEFQRKKGQDDDDFFKDDDDGGDSSGDW</sequence>
<dbReference type="SUPFAM" id="SSF46950">
    <property type="entry name" value="Double-stranded DNA-binding domain"/>
    <property type="match status" value="1"/>
</dbReference>
<feature type="region of interest" description="Disordered" evidence="2">
    <location>
        <begin position="38"/>
        <end position="75"/>
    </location>
</feature>
<dbReference type="EMBL" id="GIBP01011161">
    <property type="protein sequence ID" value="NDV40130.1"/>
    <property type="molecule type" value="Transcribed_RNA"/>
</dbReference>
<dbReference type="GO" id="GO:0005634">
    <property type="term" value="C:nucleus"/>
    <property type="evidence" value="ECO:0007669"/>
    <property type="project" value="TreeGrafter"/>
</dbReference>
<accession>A0A6B2LTE4</accession>
<dbReference type="GO" id="GO:0005829">
    <property type="term" value="C:cytosol"/>
    <property type="evidence" value="ECO:0007669"/>
    <property type="project" value="TreeGrafter"/>
</dbReference>
<dbReference type="PANTHER" id="PTHR10840">
    <property type="entry name" value="PROGRAMMED CELL DEATH PROTEIN 5"/>
    <property type="match status" value="1"/>
</dbReference>
<reference evidence="3" key="1">
    <citation type="journal article" date="2020" name="J. Eukaryot. Microbiol.">
        <title>De novo Sequencing, Assembly and Annotation of the Transcriptome for the Free-Living Testate Amoeba Arcella intermedia.</title>
        <authorList>
            <person name="Ribeiro G.M."/>
            <person name="Porfirio-Sousa A.L."/>
            <person name="Maurer-Alcala X.X."/>
            <person name="Katz L.A."/>
            <person name="Lahr D.J.G."/>
        </authorList>
    </citation>
    <scope>NUCLEOTIDE SEQUENCE</scope>
</reference>
<dbReference type="InterPro" id="IPR036883">
    <property type="entry name" value="PDCD5-like_sf"/>
</dbReference>
<dbReference type="InterPro" id="IPR002836">
    <property type="entry name" value="PDCD5-like"/>
</dbReference>
<dbReference type="PANTHER" id="PTHR10840:SF0">
    <property type="entry name" value="PROGRAMMED CELL DEATH PROTEIN 5"/>
    <property type="match status" value="1"/>
</dbReference>
<name>A0A6B2LTE4_9EUKA</name>
<dbReference type="GO" id="GO:0003677">
    <property type="term" value="F:DNA binding"/>
    <property type="evidence" value="ECO:0007669"/>
    <property type="project" value="InterPro"/>
</dbReference>
<dbReference type="PIRSF" id="PIRSF015730">
    <property type="entry name" value="TFAR19"/>
    <property type="match status" value="1"/>
</dbReference>
<evidence type="ECO:0000256" key="2">
    <source>
        <dbReference type="SAM" id="MobiDB-lite"/>
    </source>
</evidence>
<comment type="similarity">
    <text evidence="1">Belongs to the PDCD5 family.</text>
</comment>
<dbReference type="AlphaFoldDB" id="A0A6B2LTE4"/>